<dbReference type="Gene3D" id="2.30.29.30">
    <property type="entry name" value="Pleckstrin-homology domain (PH domain)/Phosphotyrosine-binding domain (PTB)"/>
    <property type="match status" value="1"/>
</dbReference>
<reference evidence="2" key="1">
    <citation type="submission" date="2007-03" db="EMBL/GenBank/DDBJ databases">
        <title>Annotation of Culex pipiens quinquefasciatus.</title>
        <authorList>
            <consortium name="The Broad Institute Genome Sequencing Platform"/>
            <person name="Atkinson P.W."/>
            <person name="Hemingway J."/>
            <person name="Christensen B.M."/>
            <person name="Higgs S."/>
            <person name="Kodira C."/>
            <person name="Hannick L."/>
            <person name="Megy K."/>
            <person name="O'Leary S."/>
            <person name="Pearson M."/>
            <person name="Haas B.J."/>
            <person name="Mauceli E."/>
            <person name="Wortman J.R."/>
            <person name="Lee N.H."/>
            <person name="Guigo R."/>
            <person name="Stanke M."/>
            <person name="Alvarado L."/>
            <person name="Amedeo P."/>
            <person name="Antoine C.H."/>
            <person name="Arensburger P."/>
            <person name="Bidwell S.L."/>
            <person name="Crawford M."/>
            <person name="Camaro F."/>
            <person name="Devon K."/>
            <person name="Engels R."/>
            <person name="Hammond M."/>
            <person name="Howarth C."/>
            <person name="Koehrsen M."/>
            <person name="Lawson D."/>
            <person name="Montgomery P."/>
            <person name="Nene V."/>
            <person name="Nusbaum C."/>
            <person name="Puiu D."/>
            <person name="Romero-Severson J."/>
            <person name="Severson D.W."/>
            <person name="Shumway M."/>
            <person name="Sisk P."/>
            <person name="Stolte C."/>
            <person name="Zeng Q."/>
            <person name="Eisenstadt E."/>
            <person name="Fraser-Liggett C."/>
            <person name="Strausberg R."/>
            <person name="Galagan J."/>
            <person name="Birren B."/>
            <person name="Collins F.H."/>
        </authorList>
    </citation>
    <scope>NUCLEOTIDE SEQUENCE [LARGE SCALE GENOMIC DNA]</scope>
    <source>
        <strain evidence="2">JHB</strain>
    </source>
</reference>
<evidence type="ECO:0000256" key="1">
    <source>
        <dbReference type="SAM" id="MobiDB-lite"/>
    </source>
</evidence>
<dbReference type="EMBL" id="DS232062">
    <property type="protein sequence ID" value="EDS33587.1"/>
    <property type="molecule type" value="Genomic_DNA"/>
</dbReference>
<protein>
    <submittedName>
        <fullName evidence="2 3">Nucleoporin</fullName>
    </submittedName>
</protein>
<name>B0WRX7_CULQU</name>
<feature type="region of interest" description="Disordered" evidence="1">
    <location>
        <begin position="142"/>
        <end position="174"/>
    </location>
</feature>
<dbReference type="InterPro" id="IPR011993">
    <property type="entry name" value="PH-like_dom_sf"/>
</dbReference>
<reference evidence="3" key="2">
    <citation type="submission" date="2021-02" db="UniProtKB">
        <authorList>
            <consortium name="EnsemblMetazoa"/>
        </authorList>
    </citation>
    <scope>IDENTIFICATION</scope>
    <source>
        <strain evidence="3">JHB</strain>
    </source>
</reference>
<evidence type="ECO:0000313" key="3">
    <source>
        <dbReference type="EnsemblMetazoa" id="CPIJ009907-PA"/>
    </source>
</evidence>
<dbReference type="eggNOG" id="KOG2724">
    <property type="taxonomic scope" value="Eukaryota"/>
</dbReference>
<dbReference type="HOGENOM" id="CLU_032593_1_1_1"/>
<proteinExistence type="predicted"/>
<dbReference type="SUPFAM" id="SSF50729">
    <property type="entry name" value="PH domain-like"/>
    <property type="match status" value="1"/>
</dbReference>
<dbReference type="AlphaFoldDB" id="B0WRX7"/>
<dbReference type="VEuPathDB" id="VectorBase:CQUJHB007761"/>
<dbReference type="STRING" id="7176.B0WRX7"/>
<evidence type="ECO:0000313" key="2">
    <source>
        <dbReference type="EMBL" id="EDS33587.1"/>
    </source>
</evidence>
<dbReference type="VEuPathDB" id="VectorBase:CPIJ009907"/>
<dbReference type="EnsemblMetazoa" id="CPIJ009907-RA">
    <property type="protein sequence ID" value="CPIJ009907-PA"/>
    <property type="gene ID" value="CPIJ009907"/>
</dbReference>
<evidence type="ECO:0000313" key="4">
    <source>
        <dbReference type="Proteomes" id="UP000002320"/>
    </source>
</evidence>
<feature type="region of interest" description="Disordered" evidence="1">
    <location>
        <begin position="1"/>
        <end position="38"/>
    </location>
</feature>
<keyword evidence="4" id="KW-1185">Reference proteome</keyword>
<dbReference type="KEGG" id="cqu:CpipJ_CPIJ009907"/>
<dbReference type="OrthoDB" id="10062131at2759"/>
<organism>
    <name type="scientific">Culex quinquefasciatus</name>
    <name type="common">Southern house mosquito</name>
    <name type="synonym">Culex pungens</name>
    <dbReference type="NCBI Taxonomy" id="7176"/>
    <lineage>
        <taxon>Eukaryota</taxon>
        <taxon>Metazoa</taxon>
        <taxon>Ecdysozoa</taxon>
        <taxon>Arthropoda</taxon>
        <taxon>Hexapoda</taxon>
        <taxon>Insecta</taxon>
        <taxon>Pterygota</taxon>
        <taxon>Neoptera</taxon>
        <taxon>Endopterygota</taxon>
        <taxon>Diptera</taxon>
        <taxon>Nematocera</taxon>
        <taxon>Culicoidea</taxon>
        <taxon>Culicidae</taxon>
        <taxon>Culicinae</taxon>
        <taxon>Culicini</taxon>
        <taxon>Culex</taxon>
        <taxon>Culex</taxon>
    </lineage>
</organism>
<gene>
    <name evidence="3" type="primary">6042332</name>
    <name evidence="2" type="ORF">CpipJ_CPIJ009907</name>
</gene>
<feature type="compositionally biased region" description="Basic and acidic residues" evidence="1">
    <location>
        <begin position="111"/>
        <end position="123"/>
    </location>
</feature>
<dbReference type="InParanoid" id="B0WRX7"/>
<dbReference type="Proteomes" id="UP000002320">
    <property type="component" value="Unassembled WGS sequence"/>
</dbReference>
<sequence>MAKRGAQSDLNHGNWNDEKEGFTGVTYTPALKPAEGGTSPFSLLIGIAKPTNGTRGASIFATTDPSKQVFSRCRASDDDKLGRGTDSTGFGFDSKSSTTGTGFRFHNVIKPTEDSKPDEKPTTDDDEDEPFKVEFTPVKEKDSIFSKPQRQLHRNAAHQNNGREGAGPGAGRHRHRPDFVNIILNETVPVQGMGKNNVMLVCVPTPKPPPTSVLLWVKTGEEADELYETLLKQKPN</sequence>
<accession>B0WRX7</accession>
<feature type="region of interest" description="Disordered" evidence="1">
    <location>
        <begin position="101"/>
        <end position="130"/>
    </location>
</feature>